<dbReference type="Proteomes" id="UP000034681">
    <property type="component" value="Unassembled WGS sequence"/>
</dbReference>
<accession>A0A0M2PNS6</accession>
<dbReference type="GO" id="GO:0005886">
    <property type="term" value="C:plasma membrane"/>
    <property type="evidence" value="ECO:0007669"/>
    <property type="project" value="TreeGrafter"/>
</dbReference>
<evidence type="ECO:0000259" key="5">
    <source>
        <dbReference type="Pfam" id="PF00905"/>
    </source>
</evidence>
<keyword evidence="8" id="KW-1185">Reference proteome</keyword>
<comment type="similarity">
    <text evidence="2">Belongs to the transpeptidase family.</text>
</comment>
<dbReference type="InterPro" id="IPR036138">
    <property type="entry name" value="PBP_dimer_sf"/>
</dbReference>
<organism evidence="7 8">
    <name type="scientific">Prochlorothrix hollandica PCC 9006 = CALU 1027</name>
    <dbReference type="NCBI Taxonomy" id="317619"/>
    <lineage>
        <taxon>Bacteria</taxon>
        <taxon>Bacillati</taxon>
        <taxon>Cyanobacteriota</taxon>
        <taxon>Cyanophyceae</taxon>
        <taxon>Prochlorotrichales</taxon>
        <taxon>Prochlorotrichaceae</taxon>
        <taxon>Prochlorothrix</taxon>
    </lineage>
</organism>
<dbReference type="GO" id="GO:0071555">
    <property type="term" value="P:cell wall organization"/>
    <property type="evidence" value="ECO:0007669"/>
    <property type="project" value="TreeGrafter"/>
</dbReference>
<sequence length="599" mass="65629">MRNRTRRSRRTPALLPPPQPVHQFRLFITWLLLVLGMGGMGYRLYYLQIRDTANLLERANAQQNTVLHPVLPRRQIVDRFGTVLALDQPRYSLYAHPTLFSESLEDVATGLAPLLQGGGMETDAATLLAQFMSQDSGIRLSDSLPESVADSIRNLGWNGLDLEKHQQRIYPNGTLFSQILGYVDWEGTAQNGLEASELARLTRSKPDTTARRMGNGTLLPDNLPLDFLAQDTLKLQLTLDSRLQQATQTILQAQLDKFAAKRGAVIIMDVRDGSLLALATLPTYDANHYYDANFDYFRNWALSDLYEPGSTFKPLNVAIALELGGIQAEDTIYDEGQIQVGGWPIANHDFESAGGHGVLSITEVLKYSSNMGMVHIIQSLDPGQYHDALTRLGIGQPLETDLPQVATGYLKSREVMTTSSADRATTSFGQGLTVTPLQMVQLHGALANGGRRVTPHIIQGLVDSKGEQQWTPDYPETDVFKPETTRKVLDMMEAVVRDSTQVATIPGYRIGGKTGTAQKAENGVYIAGAKITSFVGIVPIEQPRYVVFAVVDEPQGANTFGSTVAAPVVRQVMETLTLLYGVQPSDPQVVGTNPPGAIE</sequence>
<dbReference type="Gene3D" id="3.90.1310.10">
    <property type="entry name" value="Penicillin-binding protein 2a (Domain 2)"/>
    <property type="match status" value="1"/>
</dbReference>
<dbReference type="Gene3D" id="3.40.710.10">
    <property type="entry name" value="DD-peptidase/beta-lactamase superfamily"/>
    <property type="match status" value="1"/>
</dbReference>
<dbReference type="EMBL" id="AJTX02000010">
    <property type="protein sequence ID" value="KKI98265.1"/>
    <property type="molecule type" value="Genomic_DNA"/>
</dbReference>
<evidence type="ECO:0000313" key="7">
    <source>
        <dbReference type="EMBL" id="KKI98265.1"/>
    </source>
</evidence>
<protein>
    <submittedName>
        <fullName evidence="7">Cell division protein FtsI</fullName>
    </submittedName>
</protein>
<evidence type="ECO:0000313" key="8">
    <source>
        <dbReference type="Proteomes" id="UP000034681"/>
    </source>
</evidence>
<dbReference type="eggNOG" id="COG0768">
    <property type="taxonomic scope" value="Bacteria"/>
</dbReference>
<dbReference type="PANTHER" id="PTHR30627">
    <property type="entry name" value="PEPTIDOGLYCAN D,D-TRANSPEPTIDASE"/>
    <property type="match status" value="1"/>
</dbReference>
<evidence type="ECO:0000256" key="3">
    <source>
        <dbReference type="ARBA" id="ARBA00023136"/>
    </source>
</evidence>
<proteinExistence type="inferred from homology"/>
<dbReference type="GO" id="GO:0051301">
    <property type="term" value="P:cell division"/>
    <property type="evidence" value="ECO:0007669"/>
    <property type="project" value="UniProtKB-KW"/>
</dbReference>
<keyword evidence="7" id="KW-0131">Cell cycle</keyword>
<dbReference type="Pfam" id="PF03717">
    <property type="entry name" value="PBP_dimer"/>
    <property type="match status" value="1"/>
</dbReference>
<gene>
    <name evidence="7" type="ORF">PROH_20480</name>
</gene>
<keyword evidence="7" id="KW-0132">Cell division</keyword>
<dbReference type="InterPro" id="IPR050515">
    <property type="entry name" value="Beta-lactam/transpept"/>
</dbReference>
<dbReference type="InterPro" id="IPR005311">
    <property type="entry name" value="PBP_dimer"/>
</dbReference>
<keyword evidence="4" id="KW-1133">Transmembrane helix</keyword>
<dbReference type="Pfam" id="PF00905">
    <property type="entry name" value="Transpeptidase"/>
    <property type="match status" value="1"/>
</dbReference>
<dbReference type="InterPro" id="IPR012338">
    <property type="entry name" value="Beta-lactam/transpept-like"/>
</dbReference>
<reference evidence="7" key="1">
    <citation type="submission" date="2012-04" db="EMBL/GenBank/DDBJ databases">
        <authorList>
            <person name="Borisov I.G."/>
            <person name="Ivanikova N.V."/>
            <person name="Pinevich A.V."/>
        </authorList>
    </citation>
    <scope>NUCLEOTIDE SEQUENCE</scope>
    <source>
        <strain evidence="7">CALU 1027</strain>
    </source>
</reference>
<evidence type="ECO:0000256" key="4">
    <source>
        <dbReference type="SAM" id="Phobius"/>
    </source>
</evidence>
<dbReference type="InterPro" id="IPR001460">
    <property type="entry name" value="PCN-bd_Tpept"/>
</dbReference>
<comment type="subcellular location">
    <subcellularLocation>
        <location evidence="1">Membrane</location>
    </subcellularLocation>
</comment>
<dbReference type="GO" id="GO:0008658">
    <property type="term" value="F:penicillin binding"/>
    <property type="evidence" value="ECO:0007669"/>
    <property type="project" value="InterPro"/>
</dbReference>
<comment type="caution">
    <text evidence="7">The sequence shown here is derived from an EMBL/GenBank/DDBJ whole genome shotgun (WGS) entry which is preliminary data.</text>
</comment>
<dbReference type="PANTHER" id="PTHR30627:SF1">
    <property type="entry name" value="PEPTIDOGLYCAN D,D-TRANSPEPTIDASE FTSI"/>
    <property type="match status" value="1"/>
</dbReference>
<keyword evidence="3 4" id="KW-0472">Membrane</keyword>
<dbReference type="AlphaFoldDB" id="A0A0M2PNS6"/>
<feature type="transmembrane region" description="Helical" evidence="4">
    <location>
        <begin position="24"/>
        <end position="45"/>
    </location>
</feature>
<evidence type="ECO:0000259" key="6">
    <source>
        <dbReference type="Pfam" id="PF03717"/>
    </source>
</evidence>
<name>A0A0M2PNS6_PROHO</name>
<feature type="domain" description="Penicillin-binding protein dimerisation" evidence="6">
    <location>
        <begin position="72"/>
        <end position="186"/>
    </location>
</feature>
<evidence type="ECO:0000256" key="1">
    <source>
        <dbReference type="ARBA" id="ARBA00004370"/>
    </source>
</evidence>
<dbReference type="STRING" id="317619.GCA_000332315_03712"/>
<evidence type="ECO:0000256" key="2">
    <source>
        <dbReference type="ARBA" id="ARBA00007171"/>
    </source>
</evidence>
<feature type="domain" description="Penicillin-binding protein transpeptidase" evidence="5">
    <location>
        <begin position="263"/>
        <end position="574"/>
    </location>
</feature>
<keyword evidence="4" id="KW-0812">Transmembrane</keyword>
<dbReference type="SUPFAM" id="SSF56519">
    <property type="entry name" value="Penicillin binding protein dimerisation domain"/>
    <property type="match status" value="1"/>
</dbReference>
<dbReference type="Gene3D" id="3.30.450.330">
    <property type="match status" value="1"/>
</dbReference>
<dbReference type="SUPFAM" id="SSF56601">
    <property type="entry name" value="beta-lactamase/transpeptidase-like"/>
    <property type="match status" value="1"/>
</dbReference>